<reference evidence="1 2" key="1">
    <citation type="journal article" date="2010" name="ChemBioChem">
        <title>Cloning and characterization of the biosynthetic gene cluster of 16-membered macrolide antibiotic FD-891: involvement of a dual functional cytochrome P450 monooxygenase catalyzing epoxidation and hydroxylation.</title>
        <authorList>
            <person name="Kudo F."/>
            <person name="Motegi A."/>
            <person name="Mizoue K."/>
            <person name="Eguchi T."/>
        </authorList>
    </citation>
    <scope>NUCLEOTIDE SEQUENCE [LARGE SCALE GENOMIC DNA]</scope>
    <source>
        <strain evidence="1 2">A-8890</strain>
    </source>
</reference>
<keyword evidence="2" id="KW-1185">Reference proteome</keyword>
<accession>A0ABM7F2T5</accession>
<organism evidence="1 2">
    <name type="scientific">Streptomyces graminofaciens</name>
    <dbReference type="NCBI Taxonomy" id="68212"/>
    <lineage>
        <taxon>Bacteria</taxon>
        <taxon>Bacillati</taxon>
        <taxon>Actinomycetota</taxon>
        <taxon>Actinomycetes</taxon>
        <taxon>Kitasatosporales</taxon>
        <taxon>Streptomycetaceae</taxon>
        <taxon>Streptomyces</taxon>
    </lineage>
</organism>
<name>A0ABM7F2T5_9ACTN</name>
<reference evidence="1 2" key="2">
    <citation type="journal article" date="2023" name="ChemBioChem">
        <title>Acyltransferase Domain Exchange between Two Independent Type I Polyketide Synthases in the Same Producer Strain of Macrolide Antibiotics.</title>
        <authorList>
            <person name="Kudo F."/>
            <person name="Kishikawa K."/>
            <person name="Tsuboi K."/>
            <person name="Kido T."/>
            <person name="Usui T."/>
            <person name="Hashimoto J."/>
            <person name="Shin-Ya K."/>
            <person name="Miyanaga A."/>
            <person name="Eguchi T."/>
        </authorList>
    </citation>
    <scope>NUCLEOTIDE SEQUENCE [LARGE SCALE GENOMIC DNA]</scope>
    <source>
        <strain evidence="1 2">A-8890</strain>
    </source>
</reference>
<proteinExistence type="predicted"/>
<dbReference type="EMBL" id="AP018448">
    <property type="protein sequence ID" value="BBC29972.1"/>
    <property type="molecule type" value="Genomic_DNA"/>
</dbReference>
<evidence type="ECO:0000313" key="2">
    <source>
        <dbReference type="Proteomes" id="UP001321542"/>
    </source>
</evidence>
<evidence type="ECO:0000313" key="1">
    <source>
        <dbReference type="EMBL" id="BBC29972.1"/>
    </source>
</evidence>
<dbReference type="Proteomes" id="UP001321542">
    <property type="component" value="Chromosome"/>
</dbReference>
<protein>
    <submittedName>
        <fullName evidence="1">Uncharacterized protein</fullName>
    </submittedName>
</protein>
<gene>
    <name evidence="1" type="ORF">SGFS_012660</name>
</gene>
<sequence>MSPTPLPRGPVRPSVVVNAEIRALIRSMGGWLYGESRARYEVLVAEWATATAAERACGEIVEAA</sequence>
<dbReference type="RefSeq" id="WP_286248238.1">
    <property type="nucleotide sequence ID" value="NZ_AP018448.1"/>
</dbReference>